<evidence type="ECO:0000256" key="2">
    <source>
        <dbReference type="SAM" id="SignalP"/>
    </source>
</evidence>
<name>A0AAV0ALH0_PHAPC</name>
<sequence length="216" mass="23624">MRPSPAGYIILAVLAGTVNIVNSASGHLPRQLVTRAAKGAVVERRSEKNTSPQENTIDLTNAEHYARACYEREDFRGSIVTDDCSKLLQGLENSDDIATCEPGKQMYYSYNTCAVFLAVAQYAKQNYSIKGSSFVKTISKISKCPAGEYGFFGGYIELKTPENQAFYDNNPSSTLRAPVVTALFYSPDLKGDNKVGKALGDNSEKGEKIKSYKTNT</sequence>
<feature type="chain" id="PRO_5044713188" evidence="2">
    <location>
        <begin position="24"/>
        <end position="216"/>
    </location>
</feature>
<dbReference type="Proteomes" id="UP001153365">
    <property type="component" value="Unassembled WGS sequence"/>
</dbReference>
<evidence type="ECO:0000313" key="4">
    <source>
        <dbReference type="EMBL" id="CAH7683004.1"/>
    </source>
</evidence>
<dbReference type="EMBL" id="CALTRL010004383">
    <property type="protein sequence ID" value="CAH7683004.1"/>
    <property type="molecule type" value="Genomic_DNA"/>
</dbReference>
<organism evidence="3 5">
    <name type="scientific">Phakopsora pachyrhizi</name>
    <name type="common">Asian soybean rust disease fungus</name>
    <dbReference type="NCBI Taxonomy" id="170000"/>
    <lineage>
        <taxon>Eukaryota</taxon>
        <taxon>Fungi</taxon>
        <taxon>Dikarya</taxon>
        <taxon>Basidiomycota</taxon>
        <taxon>Pucciniomycotina</taxon>
        <taxon>Pucciniomycetes</taxon>
        <taxon>Pucciniales</taxon>
        <taxon>Phakopsoraceae</taxon>
        <taxon>Phakopsora</taxon>
    </lineage>
</organism>
<protein>
    <submittedName>
        <fullName evidence="3">Expressed protein</fullName>
    </submittedName>
</protein>
<reference evidence="3" key="1">
    <citation type="submission" date="2022-06" db="EMBL/GenBank/DDBJ databases">
        <authorList>
            <consortium name="SYNGENTA / RWTH Aachen University"/>
        </authorList>
    </citation>
    <scope>NUCLEOTIDE SEQUENCE</scope>
</reference>
<proteinExistence type="predicted"/>
<keyword evidence="5" id="KW-1185">Reference proteome</keyword>
<evidence type="ECO:0000313" key="5">
    <source>
        <dbReference type="Proteomes" id="UP001153365"/>
    </source>
</evidence>
<evidence type="ECO:0000313" key="3">
    <source>
        <dbReference type="EMBL" id="CAH7668703.1"/>
    </source>
</evidence>
<comment type="caution">
    <text evidence="3">The sequence shown here is derived from an EMBL/GenBank/DDBJ whole genome shotgun (WGS) entry which is preliminary data.</text>
</comment>
<feature type="signal peptide" evidence="2">
    <location>
        <begin position="1"/>
        <end position="23"/>
    </location>
</feature>
<gene>
    <name evidence="4" type="ORF">PPACK8108_LOCUS16217</name>
    <name evidence="3" type="ORF">PPACK8108_LOCUS3248</name>
</gene>
<dbReference type="AlphaFoldDB" id="A0AAV0ALH0"/>
<accession>A0AAV0ALH0</accession>
<dbReference type="EMBL" id="CALTRL010000586">
    <property type="protein sequence ID" value="CAH7668703.1"/>
    <property type="molecule type" value="Genomic_DNA"/>
</dbReference>
<feature type="region of interest" description="Disordered" evidence="1">
    <location>
        <begin position="196"/>
        <end position="216"/>
    </location>
</feature>
<evidence type="ECO:0000256" key="1">
    <source>
        <dbReference type="SAM" id="MobiDB-lite"/>
    </source>
</evidence>
<keyword evidence="2" id="KW-0732">Signal</keyword>